<dbReference type="InterPro" id="IPR037278">
    <property type="entry name" value="ARFGAP/RecO"/>
</dbReference>
<dbReference type="Pfam" id="PF01412">
    <property type="entry name" value="ArfGap"/>
    <property type="match status" value="1"/>
</dbReference>
<evidence type="ECO:0000259" key="20">
    <source>
        <dbReference type="PROSITE" id="PS50115"/>
    </source>
</evidence>
<reference evidence="21" key="2">
    <citation type="submission" date="2020-11" db="EMBL/GenBank/DDBJ databases">
        <authorList>
            <person name="McCartney M.A."/>
            <person name="Auch B."/>
            <person name="Kono T."/>
            <person name="Mallez S."/>
            <person name="Becker A."/>
            <person name="Gohl D.M."/>
            <person name="Silverstein K.A.T."/>
            <person name="Koren S."/>
            <person name="Bechman K.B."/>
            <person name="Herman A."/>
            <person name="Abrahante J.E."/>
            <person name="Garbe J."/>
        </authorList>
    </citation>
    <scope>NUCLEOTIDE SEQUENCE</scope>
    <source>
        <strain evidence="21">Duluth1</strain>
        <tissue evidence="21">Whole animal</tissue>
    </source>
</reference>
<feature type="region of interest" description="Disordered" evidence="19">
    <location>
        <begin position="314"/>
        <end position="521"/>
    </location>
</feature>
<dbReference type="GO" id="GO:0032012">
    <property type="term" value="P:regulation of ARF protein signal transduction"/>
    <property type="evidence" value="ECO:0007669"/>
    <property type="project" value="TreeGrafter"/>
</dbReference>
<feature type="region of interest" description="Disordered" evidence="19">
    <location>
        <begin position="148"/>
        <end position="213"/>
    </location>
</feature>
<dbReference type="SMART" id="SM00105">
    <property type="entry name" value="ArfGap"/>
    <property type="match status" value="1"/>
</dbReference>
<evidence type="ECO:0000256" key="10">
    <source>
        <dbReference type="ARBA" id="ARBA00022892"/>
    </source>
</evidence>
<dbReference type="SUPFAM" id="SSF57863">
    <property type="entry name" value="ArfGap/RecO-like zinc finger"/>
    <property type="match status" value="1"/>
</dbReference>
<dbReference type="GO" id="GO:0000139">
    <property type="term" value="C:Golgi membrane"/>
    <property type="evidence" value="ECO:0007669"/>
    <property type="project" value="TreeGrafter"/>
</dbReference>
<evidence type="ECO:0000256" key="16">
    <source>
        <dbReference type="ARBA" id="ARBA00077418"/>
    </source>
</evidence>
<evidence type="ECO:0000256" key="18">
    <source>
        <dbReference type="PROSITE-ProRule" id="PRU00288"/>
    </source>
</evidence>
<feature type="domain" description="Arf-GAP" evidence="20">
    <location>
        <begin position="7"/>
        <end position="124"/>
    </location>
</feature>
<evidence type="ECO:0000313" key="22">
    <source>
        <dbReference type="Proteomes" id="UP000828390"/>
    </source>
</evidence>
<keyword evidence="10" id="KW-0931">ER-Golgi transport</keyword>
<feature type="compositionally biased region" description="Acidic residues" evidence="19">
    <location>
        <begin position="500"/>
        <end position="510"/>
    </location>
</feature>
<evidence type="ECO:0000256" key="19">
    <source>
        <dbReference type="SAM" id="MobiDB-lite"/>
    </source>
</evidence>
<name>A0A9D4BHR2_DREPO</name>
<keyword evidence="9" id="KW-0862">Zinc</keyword>
<evidence type="ECO:0000256" key="3">
    <source>
        <dbReference type="ARBA" id="ARBA00022448"/>
    </source>
</evidence>
<keyword evidence="4" id="KW-0343">GTPase activation</keyword>
<reference evidence="21" key="1">
    <citation type="journal article" date="2019" name="bioRxiv">
        <title>The Genome of the Zebra Mussel, Dreissena polymorpha: A Resource for Invasive Species Research.</title>
        <authorList>
            <person name="McCartney M.A."/>
            <person name="Auch B."/>
            <person name="Kono T."/>
            <person name="Mallez S."/>
            <person name="Zhang Y."/>
            <person name="Obille A."/>
            <person name="Becker A."/>
            <person name="Abrahante J.E."/>
            <person name="Garbe J."/>
            <person name="Badalamenti J.P."/>
            <person name="Herman A."/>
            <person name="Mangelson H."/>
            <person name="Liachko I."/>
            <person name="Sullivan S."/>
            <person name="Sone E.D."/>
            <person name="Koren S."/>
            <person name="Silverstein K.A.T."/>
            <person name="Beckman K.B."/>
            <person name="Gohl D.M."/>
        </authorList>
    </citation>
    <scope>NUCLEOTIDE SEQUENCE</scope>
    <source>
        <strain evidence="21">Duluth1</strain>
        <tissue evidence="21">Whole animal</tissue>
    </source>
</reference>
<keyword evidence="3" id="KW-0813">Transport</keyword>
<evidence type="ECO:0000256" key="4">
    <source>
        <dbReference type="ARBA" id="ARBA00022468"/>
    </source>
</evidence>
<dbReference type="OrthoDB" id="983479at2759"/>
<evidence type="ECO:0000256" key="2">
    <source>
        <dbReference type="ARBA" id="ARBA00004555"/>
    </source>
</evidence>
<dbReference type="Gene3D" id="1.10.220.150">
    <property type="entry name" value="Arf GTPase activating protein"/>
    <property type="match status" value="1"/>
</dbReference>
<keyword evidence="22" id="KW-1185">Reference proteome</keyword>
<comment type="subcellular location">
    <subcellularLocation>
        <location evidence="1">Cytoplasm</location>
    </subcellularLocation>
    <subcellularLocation>
        <location evidence="2">Golgi apparatus</location>
    </subcellularLocation>
</comment>
<evidence type="ECO:0000256" key="15">
    <source>
        <dbReference type="ARBA" id="ARBA00071258"/>
    </source>
</evidence>
<evidence type="ECO:0000256" key="17">
    <source>
        <dbReference type="ARBA" id="ARBA00081514"/>
    </source>
</evidence>
<comment type="caution">
    <text evidence="21">The sequence shown here is derived from an EMBL/GenBank/DDBJ whole genome shotgun (WGS) entry which is preliminary data.</text>
</comment>
<evidence type="ECO:0000256" key="12">
    <source>
        <dbReference type="ARBA" id="ARBA00022990"/>
    </source>
</evidence>
<evidence type="ECO:0000256" key="7">
    <source>
        <dbReference type="ARBA" id="ARBA00022723"/>
    </source>
</evidence>
<dbReference type="PANTHER" id="PTHR46395:SF1">
    <property type="entry name" value="ADP-RIBOSYLATION FACTOR GTPASE-ACTIVATING PROTEIN 1"/>
    <property type="match status" value="1"/>
</dbReference>
<evidence type="ECO:0000313" key="21">
    <source>
        <dbReference type="EMBL" id="KAH3695274.1"/>
    </source>
</evidence>
<dbReference type="AlphaFoldDB" id="A0A9D4BHR2"/>
<comment type="function">
    <text evidence="14">GTPase-activating protein (GAP) for the ADP ribosylation factor 1 (ARF1). Involved in membrane trafficking and /or vesicle transport. Promotes hydrolysis of the ARF1-bound GTP and thus, is required for the dissociation of coat proteins from Golgi-derived membranes and vesicles, a prerequisite for vesicle's fusion with target compartment. Probably regulates ARF1-mediated transport via its interaction with the KDELR proteins and TMED2. Overexpression induces the redistribution of the entire Golgi complex to the endoplasmic reticulum, as when ARF1 is deactivated. Its activity is stimulated by phosphoinosides and inhibited by phosphatidylcholine.</text>
</comment>
<keyword evidence="6" id="KW-0597">Phosphoprotein</keyword>
<keyword evidence="8 18" id="KW-0863">Zinc-finger</keyword>
<dbReference type="PROSITE" id="PS50115">
    <property type="entry name" value="ARFGAP"/>
    <property type="match status" value="1"/>
</dbReference>
<dbReference type="CDD" id="cd08830">
    <property type="entry name" value="ArfGap_ArfGap1"/>
    <property type="match status" value="1"/>
</dbReference>
<dbReference type="EMBL" id="JAIWYP010000016">
    <property type="protein sequence ID" value="KAH3695274.1"/>
    <property type="molecule type" value="Genomic_DNA"/>
</dbReference>
<keyword evidence="5" id="KW-0963">Cytoplasm</keyword>
<keyword evidence="11" id="KW-0653">Protein transport</keyword>
<accession>A0A9D4BHR2</accession>
<sequence>MASPRTRRVLKDLKLKDDNNACFECGTLNPQWVSVTYGIWICLECSGKHRSLGVHLSFVRSVTMDKWKDLELEKMKAGGNRKCKDFFRSQADYKENWSLQEKYNSRAAALFKDKVATMAEGRPWSEETSSARHHKPFMASSASLKTSASYPRMSAQHTDSASGATNGGYQDSFSSDDIKKHKEDFFSRKQMENADRRDDLPPSQGGKYAGFGNTMEKKKEDDFFENTMSSLSTGWSAFASGASKFAAVATEKASKVAHVAKDKTLELTSTVNETVLKPTKEKVNQGTLLNDVGESMSGFASKLSSVGAKGWGNLQSLWGEPKTTLNTVDTSPGEKSSLLGGGTPTHQGDSQRKLLTDEDDWGGWTDDKTNWNENQQEQALEDWLNDDDKSKSTKNKAAKNRNTDPDGWNDSWNDVDGKQKKSIKSSQNMKKKEYMKTQSADSDDWNNGDWEPVKVSAAKPSKKPTKEAKEPLVGNLLDLDINESSNSVRDNEANNWDNDTWADGEDEEWQSLELDSKSKSK</sequence>
<gene>
    <name evidence="21" type="ORF">DPMN_082731</name>
</gene>
<evidence type="ECO:0000256" key="1">
    <source>
        <dbReference type="ARBA" id="ARBA00004496"/>
    </source>
</evidence>
<dbReference type="Proteomes" id="UP000828390">
    <property type="component" value="Unassembled WGS sequence"/>
</dbReference>
<dbReference type="PANTHER" id="PTHR46395">
    <property type="entry name" value="ADP-RIBOSYLATION FACTOR GTPASE-ACTIVATING PROTEIN 1"/>
    <property type="match status" value="1"/>
</dbReference>
<evidence type="ECO:0000256" key="8">
    <source>
        <dbReference type="ARBA" id="ARBA00022771"/>
    </source>
</evidence>
<dbReference type="GO" id="GO:0030100">
    <property type="term" value="P:regulation of endocytosis"/>
    <property type="evidence" value="ECO:0007669"/>
    <property type="project" value="TreeGrafter"/>
</dbReference>
<evidence type="ECO:0000256" key="14">
    <source>
        <dbReference type="ARBA" id="ARBA00058112"/>
    </source>
</evidence>
<dbReference type="InterPro" id="IPR001164">
    <property type="entry name" value="ArfGAP_dom"/>
</dbReference>
<evidence type="ECO:0000256" key="5">
    <source>
        <dbReference type="ARBA" id="ARBA00022490"/>
    </source>
</evidence>
<keyword evidence="13" id="KW-0333">Golgi apparatus</keyword>
<feature type="compositionally biased region" description="Polar residues" evidence="19">
    <location>
        <begin position="323"/>
        <end position="334"/>
    </location>
</feature>
<keyword evidence="12" id="KW-0007">Acetylation</keyword>
<keyword evidence="7" id="KW-0479">Metal-binding</keyword>
<evidence type="ECO:0000256" key="9">
    <source>
        <dbReference type="ARBA" id="ARBA00022833"/>
    </source>
</evidence>
<evidence type="ECO:0000256" key="6">
    <source>
        <dbReference type="ARBA" id="ARBA00022553"/>
    </source>
</evidence>
<feature type="compositionally biased region" description="Polar residues" evidence="19">
    <location>
        <begin position="148"/>
        <end position="175"/>
    </location>
</feature>
<dbReference type="GO" id="GO:0005096">
    <property type="term" value="F:GTPase activator activity"/>
    <property type="evidence" value="ECO:0007669"/>
    <property type="project" value="UniProtKB-KW"/>
</dbReference>
<proteinExistence type="predicted"/>
<evidence type="ECO:0000256" key="13">
    <source>
        <dbReference type="ARBA" id="ARBA00023034"/>
    </source>
</evidence>
<dbReference type="InterPro" id="IPR038508">
    <property type="entry name" value="ArfGAP_dom_sf"/>
</dbReference>
<dbReference type="FunFam" id="1.10.220.150:FF:000008">
    <property type="entry name" value="ADP-ribosylation factor GTPase activating protein 1"/>
    <property type="match status" value="1"/>
</dbReference>
<organism evidence="21 22">
    <name type="scientific">Dreissena polymorpha</name>
    <name type="common">Zebra mussel</name>
    <name type="synonym">Mytilus polymorpha</name>
    <dbReference type="NCBI Taxonomy" id="45954"/>
    <lineage>
        <taxon>Eukaryota</taxon>
        <taxon>Metazoa</taxon>
        <taxon>Spiralia</taxon>
        <taxon>Lophotrochozoa</taxon>
        <taxon>Mollusca</taxon>
        <taxon>Bivalvia</taxon>
        <taxon>Autobranchia</taxon>
        <taxon>Heteroconchia</taxon>
        <taxon>Euheterodonta</taxon>
        <taxon>Imparidentia</taxon>
        <taxon>Neoheterodontei</taxon>
        <taxon>Myida</taxon>
        <taxon>Dreissenoidea</taxon>
        <taxon>Dreissenidae</taxon>
        <taxon>Dreissena</taxon>
    </lineage>
</organism>
<feature type="compositionally biased region" description="Basic and acidic residues" evidence="19">
    <location>
        <begin position="176"/>
        <end position="200"/>
    </location>
</feature>
<dbReference type="PRINTS" id="PR00405">
    <property type="entry name" value="REVINTRACTNG"/>
</dbReference>
<feature type="compositionally biased region" description="Polar residues" evidence="19">
    <location>
        <begin position="482"/>
        <end position="498"/>
    </location>
</feature>
<dbReference type="GO" id="GO:0015031">
    <property type="term" value="P:protein transport"/>
    <property type="evidence" value="ECO:0007669"/>
    <property type="project" value="UniProtKB-KW"/>
</dbReference>
<dbReference type="GO" id="GO:0008270">
    <property type="term" value="F:zinc ion binding"/>
    <property type="evidence" value="ECO:0007669"/>
    <property type="project" value="UniProtKB-KW"/>
</dbReference>
<dbReference type="GO" id="GO:0016192">
    <property type="term" value="P:vesicle-mediated transport"/>
    <property type="evidence" value="ECO:0007669"/>
    <property type="project" value="UniProtKB-KW"/>
</dbReference>
<protein>
    <recommendedName>
        <fullName evidence="15">ADP-ribosylation factor GTPase-activating protein 1</fullName>
    </recommendedName>
    <alternativeName>
        <fullName evidence="17">ADP-ribosylation factor 1 GTPase-activating protein</fullName>
    </alternativeName>
    <alternativeName>
        <fullName evidence="16">ARF1-directed GTPase-activating protein</fullName>
    </alternativeName>
</protein>
<evidence type="ECO:0000256" key="11">
    <source>
        <dbReference type="ARBA" id="ARBA00022927"/>
    </source>
</evidence>